<comment type="caution">
    <text evidence="5">The sequence shown here is derived from an EMBL/GenBank/DDBJ whole genome shotgun (WGS) entry which is preliminary data.</text>
</comment>
<organism evidence="5">
    <name type="scientific">marine sediment metagenome</name>
    <dbReference type="NCBI Taxonomy" id="412755"/>
    <lineage>
        <taxon>unclassified sequences</taxon>
        <taxon>metagenomes</taxon>
        <taxon>ecological metagenomes</taxon>
    </lineage>
</organism>
<dbReference type="SUPFAM" id="SSF50494">
    <property type="entry name" value="Trypsin-like serine proteases"/>
    <property type="match status" value="1"/>
</dbReference>
<gene>
    <name evidence="5" type="ORF">S12H4_20737</name>
</gene>
<dbReference type="EMBL" id="BARW01010555">
    <property type="protein sequence ID" value="GAI77722.1"/>
    <property type="molecule type" value="Genomic_DNA"/>
</dbReference>
<dbReference type="Gene3D" id="2.40.10.10">
    <property type="entry name" value="Trypsin-like serine proteases"/>
    <property type="match status" value="1"/>
</dbReference>
<keyword evidence="3" id="KW-0720">Serine protease</keyword>
<evidence type="ECO:0000256" key="1">
    <source>
        <dbReference type="ARBA" id="ARBA00022670"/>
    </source>
</evidence>
<keyword evidence="1" id="KW-0645">Protease</keyword>
<dbReference type="InterPro" id="IPR001316">
    <property type="entry name" value="Pept_S1A_streptogrisin"/>
</dbReference>
<dbReference type="AlphaFoldDB" id="X1RAC3"/>
<proteinExistence type="predicted"/>
<evidence type="ECO:0000256" key="4">
    <source>
        <dbReference type="ARBA" id="ARBA00023157"/>
    </source>
</evidence>
<sequence>LRKSGVVTVGLGTKTVSGVDTGKTALVVGVIKKLPLKEIYAGAKVVLEDGSFIWVHAEDIIPARVNGLITDVIETHEIKFRTLDRTAKWRPAPGGVSIAHKDTTAGTLGSLVRKNGELMILSNNHVLANVNQAQIGDPILQPGPYDGGTVENDEIAKLHDFVGIEMLGLSQCPVSGAIVNVFNFVARLLGRKTRLTALAGLEGNLVDCAIAKPNRDEDVVDTILEVDGISGEVEPEVGMEVKKSGRSSGLTYGRITQVNVSANVNMGDGRFAL</sequence>
<evidence type="ECO:0000313" key="5">
    <source>
        <dbReference type="EMBL" id="GAI77722.1"/>
    </source>
</evidence>
<reference evidence="5" key="1">
    <citation type="journal article" date="2014" name="Front. Microbiol.">
        <title>High frequency of phylogenetically diverse reductive dehalogenase-homologous genes in deep subseafloor sedimentary metagenomes.</title>
        <authorList>
            <person name="Kawai M."/>
            <person name="Futagami T."/>
            <person name="Toyoda A."/>
            <person name="Takaki Y."/>
            <person name="Nishi S."/>
            <person name="Hori S."/>
            <person name="Arai W."/>
            <person name="Tsubouchi T."/>
            <person name="Morono Y."/>
            <person name="Uchiyama I."/>
            <person name="Ito T."/>
            <person name="Fujiyama A."/>
            <person name="Inagaki F."/>
            <person name="Takami H."/>
        </authorList>
    </citation>
    <scope>NUCLEOTIDE SEQUENCE</scope>
    <source>
        <strain evidence="5">Expedition CK06-06</strain>
    </source>
</reference>
<dbReference type="GO" id="GO:0006508">
    <property type="term" value="P:proteolysis"/>
    <property type="evidence" value="ECO:0007669"/>
    <property type="project" value="UniProtKB-KW"/>
</dbReference>
<name>X1RAC3_9ZZZZ</name>
<dbReference type="PRINTS" id="PR00861">
    <property type="entry name" value="ALYTICPTASE"/>
</dbReference>
<keyword evidence="2" id="KW-0378">Hydrolase</keyword>
<feature type="non-terminal residue" evidence="5">
    <location>
        <position position="1"/>
    </location>
</feature>
<keyword evidence="4" id="KW-1015">Disulfide bond</keyword>
<protein>
    <submittedName>
        <fullName evidence="5">Uncharacterized protein</fullName>
    </submittedName>
</protein>
<dbReference type="GO" id="GO:0004252">
    <property type="term" value="F:serine-type endopeptidase activity"/>
    <property type="evidence" value="ECO:0007669"/>
    <property type="project" value="InterPro"/>
</dbReference>
<dbReference type="InterPro" id="IPR009003">
    <property type="entry name" value="Peptidase_S1_PA"/>
</dbReference>
<dbReference type="InterPro" id="IPR043504">
    <property type="entry name" value="Peptidase_S1_PA_chymotrypsin"/>
</dbReference>
<evidence type="ECO:0000256" key="3">
    <source>
        <dbReference type="ARBA" id="ARBA00022825"/>
    </source>
</evidence>
<evidence type="ECO:0000256" key="2">
    <source>
        <dbReference type="ARBA" id="ARBA00022801"/>
    </source>
</evidence>
<feature type="non-terminal residue" evidence="5">
    <location>
        <position position="273"/>
    </location>
</feature>
<accession>X1RAC3</accession>